<proteinExistence type="predicted"/>
<name>A0A059ANH9_EUCGR</name>
<dbReference type="GO" id="GO:0080032">
    <property type="term" value="F:methyl jasmonate esterase activity"/>
    <property type="evidence" value="ECO:0000318"/>
    <property type="project" value="GO_Central"/>
</dbReference>
<reference evidence="1" key="1">
    <citation type="submission" date="2013-07" db="EMBL/GenBank/DDBJ databases">
        <title>The genome of Eucalyptus grandis.</title>
        <authorList>
            <person name="Schmutz J."/>
            <person name="Hayes R."/>
            <person name="Myburg A."/>
            <person name="Tuskan G."/>
            <person name="Grattapaglia D."/>
            <person name="Rokhsar D.S."/>
        </authorList>
    </citation>
    <scope>NUCLEOTIDE SEQUENCE</scope>
    <source>
        <tissue evidence="1">Leaf extractions</tissue>
    </source>
</reference>
<dbReference type="GO" id="GO:0009694">
    <property type="term" value="P:jasmonic acid metabolic process"/>
    <property type="evidence" value="ECO:0000318"/>
    <property type="project" value="GO_Central"/>
</dbReference>
<dbReference type="PANTHER" id="PTHR10992:SF1066">
    <property type="entry name" value="METHYL JASMONATE ESTERASE 1"/>
    <property type="match status" value="1"/>
</dbReference>
<dbReference type="InterPro" id="IPR045889">
    <property type="entry name" value="MES/HNL"/>
</dbReference>
<dbReference type="Gene3D" id="3.40.50.1820">
    <property type="entry name" value="alpha/beta hydrolase"/>
    <property type="match status" value="1"/>
</dbReference>
<evidence type="ECO:0000313" key="1">
    <source>
        <dbReference type="EMBL" id="KCW55261.1"/>
    </source>
</evidence>
<dbReference type="AlphaFoldDB" id="A0A059ANH9"/>
<dbReference type="InParanoid" id="A0A059ANH9"/>
<evidence type="ECO:0008006" key="2">
    <source>
        <dbReference type="Google" id="ProtNLM"/>
    </source>
</evidence>
<gene>
    <name evidence="1" type="ORF">EUGRSUZ_I01188</name>
</gene>
<dbReference type="SUPFAM" id="SSF53474">
    <property type="entry name" value="alpha/beta-Hydrolases"/>
    <property type="match status" value="1"/>
</dbReference>
<dbReference type="InterPro" id="IPR029058">
    <property type="entry name" value="AB_hydrolase_fold"/>
</dbReference>
<accession>A0A059ANH9</accession>
<dbReference type="GO" id="GO:0080031">
    <property type="term" value="F:methyl salicylate esterase activity"/>
    <property type="evidence" value="ECO:0000318"/>
    <property type="project" value="GO_Central"/>
</dbReference>
<sequence length="171" mass="19200">MISPEEASLESKHFVLFHGSRLSAGCWYKIVRLLRSSGHKVTALDLVSSAKSLQLIFEYFKPLRDVMEGLASHERVILADHIPKKIALAVFVTALMPGLELSVSTPNQEGIAKSLINSPLYFTSELFEKTTTGSTDHLRFWPNFLSSNVYQLSPIERVRNGVVLMLTWPKI</sequence>
<dbReference type="GO" id="GO:0080030">
    <property type="term" value="F:methyl indole-3-acetate esterase activity"/>
    <property type="evidence" value="ECO:0000318"/>
    <property type="project" value="GO_Central"/>
</dbReference>
<dbReference type="GO" id="GO:0009696">
    <property type="term" value="P:salicylic acid metabolic process"/>
    <property type="evidence" value="ECO:0000318"/>
    <property type="project" value="GO_Central"/>
</dbReference>
<dbReference type="STRING" id="71139.A0A059ANH9"/>
<dbReference type="EMBL" id="KK198761">
    <property type="protein sequence ID" value="KCW55261.1"/>
    <property type="molecule type" value="Genomic_DNA"/>
</dbReference>
<organism evidence="1">
    <name type="scientific">Eucalyptus grandis</name>
    <name type="common">Flooded gum</name>
    <dbReference type="NCBI Taxonomy" id="71139"/>
    <lineage>
        <taxon>Eukaryota</taxon>
        <taxon>Viridiplantae</taxon>
        <taxon>Streptophyta</taxon>
        <taxon>Embryophyta</taxon>
        <taxon>Tracheophyta</taxon>
        <taxon>Spermatophyta</taxon>
        <taxon>Magnoliopsida</taxon>
        <taxon>eudicotyledons</taxon>
        <taxon>Gunneridae</taxon>
        <taxon>Pentapetalae</taxon>
        <taxon>rosids</taxon>
        <taxon>malvids</taxon>
        <taxon>Myrtales</taxon>
        <taxon>Myrtaceae</taxon>
        <taxon>Myrtoideae</taxon>
        <taxon>Eucalypteae</taxon>
        <taxon>Eucalyptus</taxon>
    </lineage>
</organism>
<dbReference type="Gramene" id="KCW55261">
    <property type="protein sequence ID" value="KCW55261"/>
    <property type="gene ID" value="EUGRSUZ_I01188"/>
</dbReference>
<protein>
    <recommendedName>
        <fullName evidence="2">AB hydrolase-1 domain-containing protein</fullName>
    </recommendedName>
</protein>
<dbReference type="PANTHER" id="PTHR10992">
    <property type="entry name" value="METHYLESTERASE FAMILY MEMBER"/>
    <property type="match status" value="1"/>
</dbReference>